<dbReference type="PANTHER" id="PTHR13929">
    <property type="entry name" value="1,4-DIHYDROXY-2-NAPHTHOATE OCTAPRENYLTRANSFERASE"/>
    <property type="match status" value="1"/>
</dbReference>
<evidence type="ECO:0000256" key="4">
    <source>
        <dbReference type="ARBA" id="ARBA00023136"/>
    </source>
</evidence>
<dbReference type="GO" id="GO:0042371">
    <property type="term" value="P:vitamin K biosynthetic process"/>
    <property type="evidence" value="ECO:0000318"/>
    <property type="project" value="GO_Central"/>
</dbReference>
<evidence type="ECO:0000256" key="3">
    <source>
        <dbReference type="ARBA" id="ARBA00022989"/>
    </source>
</evidence>
<dbReference type="VEuPathDB" id="AmoebaDB:DICPUDRAFT_148864"/>
<keyword evidence="7" id="KW-1185">Reference proteome</keyword>
<dbReference type="EMBL" id="GL870976">
    <property type="protein sequence ID" value="EGC38448.1"/>
    <property type="molecule type" value="Genomic_DNA"/>
</dbReference>
<dbReference type="GO" id="GO:0004659">
    <property type="term" value="F:prenyltransferase activity"/>
    <property type="evidence" value="ECO:0000318"/>
    <property type="project" value="GO_Central"/>
</dbReference>
<feature type="transmembrane region" description="Helical" evidence="5">
    <location>
        <begin position="27"/>
        <end position="44"/>
    </location>
</feature>
<keyword evidence="3 5" id="KW-1133">Transmembrane helix</keyword>
<dbReference type="Proteomes" id="UP000001064">
    <property type="component" value="Unassembled WGS sequence"/>
</dbReference>
<accession>F0ZC73</accession>
<evidence type="ECO:0000256" key="2">
    <source>
        <dbReference type="ARBA" id="ARBA00022692"/>
    </source>
</evidence>
<organism evidence="6 7">
    <name type="scientific">Dictyostelium purpureum</name>
    <name type="common">Slime mold</name>
    <dbReference type="NCBI Taxonomy" id="5786"/>
    <lineage>
        <taxon>Eukaryota</taxon>
        <taxon>Amoebozoa</taxon>
        <taxon>Evosea</taxon>
        <taxon>Eumycetozoa</taxon>
        <taxon>Dictyostelia</taxon>
        <taxon>Dictyosteliales</taxon>
        <taxon>Dictyosteliaceae</taxon>
        <taxon>Dictyostelium</taxon>
    </lineage>
</organism>
<dbReference type="InterPro" id="IPR000537">
    <property type="entry name" value="UbiA_prenyltransferase"/>
</dbReference>
<evidence type="ECO:0000313" key="6">
    <source>
        <dbReference type="EMBL" id="EGC38448.1"/>
    </source>
</evidence>
<dbReference type="RefSeq" id="XP_003285006.1">
    <property type="nucleotide sequence ID" value="XM_003284958.1"/>
</dbReference>
<evidence type="ECO:0000256" key="1">
    <source>
        <dbReference type="ARBA" id="ARBA00004141"/>
    </source>
</evidence>
<dbReference type="Pfam" id="PF01040">
    <property type="entry name" value="UbiA"/>
    <property type="match status" value="1"/>
</dbReference>
<reference evidence="7" key="1">
    <citation type="journal article" date="2011" name="Genome Biol.">
        <title>Comparative genomics of the social amoebae Dictyostelium discoideum and Dictyostelium purpureum.</title>
        <authorList>
            <consortium name="US DOE Joint Genome Institute (JGI-PGF)"/>
            <person name="Sucgang R."/>
            <person name="Kuo A."/>
            <person name="Tian X."/>
            <person name="Salerno W."/>
            <person name="Parikh A."/>
            <person name="Feasley C.L."/>
            <person name="Dalin E."/>
            <person name="Tu H."/>
            <person name="Huang E."/>
            <person name="Barry K."/>
            <person name="Lindquist E."/>
            <person name="Shapiro H."/>
            <person name="Bruce D."/>
            <person name="Schmutz J."/>
            <person name="Salamov A."/>
            <person name="Fey P."/>
            <person name="Gaudet P."/>
            <person name="Anjard C."/>
            <person name="Babu M.M."/>
            <person name="Basu S."/>
            <person name="Bushmanova Y."/>
            <person name="van der Wel H."/>
            <person name="Katoh-Kurasawa M."/>
            <person name="Dinh C."/>
            <person name="Coutinho P.M."/>
            <person name="Saito T."/>
            <person name="Elias M."/>
            <person name="Schaap P."/>
            <person name="Kay R.R."/>
            <person name="Henrissat B."/>
            <person name="Eichinger L."/>
            <person name="Rivero F."/>
            <person name="Putnam N.H."/>
            <person name="West C.M."/>
            <person name="Loomis W.F."/>
            <person name="Chisholm R.L."/>
            <person name="Shaulsky G."/>
            <person name="Strassmann J.E."/>
            <person name="Queller D.C."/>
            <person name="Kuspa A."/>
            <person name="Grigoriev I.V."/>
        </authorList>
    </citation>
    <scope>NUCLEOTIDE SEQUENCE [LARGE SCALE GENOMIC DNA]</scope>
    <source>
        <strain evidence="7">QSDP1</strain>
    </source>
</reference>
<comment type="subcellular location">
    <subcellularLocation>
        <location evidence="1">Membrane</location>
        <topology evidence="1">Multi-pass membrane protein</topology>
    </subcellularLocation>
</comment>
<sequence length="162" mass="19197">MYLKLDTAVTVDKTLFGLTSIKVLKRYIWFSTISICFILIPVYTKYHFDIFKVVLYFTIIQFIGSILYTPAKYVACGQFIFLGFHVSTLYFFYFSQCQEIVIFDIGHPITLFSFLIMFSMLQVIQGNYHRDHDDDKKARIYTIAILLGKKFSLYYFYSLFIM</sequence>
<feature type="transmembrane region" description="Helical" evidence="5">
    <location>
        <begin position="140"/>
        <end position="157"/>
    </location>
</feature>
<dbReference type="InParanoid" id="F0ZC73"/>
<keyword evidence="4 5" id="KW-0472">Membrane</keyword>
<dbReference type="OrthoDB" id="203513at2759"/>
<dbReference type="AlphaFoldDB" id="F0ZC73"/>
<dbReference type="PANTHER" id="PTHR13929:SF4">
    <property type="entry name" value="PRENYLTRANSFERASE-RELATED"/>
    <property type="match status" value="1"/>
</dbReference>
<feature type="transmembrane region" description="Helical" evidence="5">
    <location>
        <begin position="105"/>
        <end position="128"/>
    </location>
</feature>
<feature type="transmembrane region" description="Helical" evidence="5">
    <location>
        <begin position="50"/>
        <end position="68"/>
    </location>
</feature>
<evidence type="ECO:0000256" key="5">
    <source>
        <dbReference type="SAM" id="Phobius"/>
    </source>
</evidence>
<keyword evidence="2 5" id="KW-0812">Transmembrane</keyword>
<protein>
    <submittedName>
        <fullName evidence="6">Uncharacterized protein</fullName>
    </submittedName>
</protein>
<dbReference type="GeneID" id="10502094"/>
<name>F0ZC73_DICPU</name>
<dbReference type="InterPro" id="IPR026046">
    <property type="entry name" value="UBIAD1"/>
</dbReference>
<dbReference type="GO" id="GO:0009234">
    <property type="term" value="P:menaquinone biosynthetic process"/>
    <property type="evidence" value="ECO:0000318"/>
    <property type="project" value="GO_Central"/>
</dbReference>
<gene>
    <name evidence="6" type="ORF">DICPUDRAFT_148864</name>
</gene>
<evidence type="ECO:0000313" key="7">
    <source>
        <dbReference type="Proteomes" id="UP000001064"/>
    </source>
</evidence>
<dbReference type="KEGG" id="dpp:DICPUDRAFT_148864"/>
<dbReference type="GO" id="GO:0016020">
    <property type="term" value="C:membrane"/>
    <property type="evidence" value="ECO:0007669"/>
    <property type="project" value="UniProtKB-SubCell"/>
</dbReference>
<feature type="transmembrane region" description="Helical" evidence="5">
    <location>
        <begin position="75"/>
        <end position="93"/>
    </location>
</feature>
<dbReference type="GO" id="GO:0006744">
    <property type="term" value="P:ubiquinone biosynthetic process"/>
    <property type="evidence" value="ECO:0000318"/>
    <property type="project" value="GO_Central"/>
</dbReference>
<proteinExistence type="predicted"/>